<dbReference type="Proteomes" id="UP000009046">
    <property type="component" value="Unassembled WGS sequence"/>
</dbReference>
<reference evidence="2" key="1">
    <citation type="submission" date="2007-04" db="EMBL/GenBank/DDBJ databases">
        <title>Annotation of Pediculus humanus corporis strain USDA.</title>
        <authorList>
            <person name="Kirkness E."/>
            <person name="Hannick L."/>
            <person name="Hass B."/>
            <person name="Bruggner R."/>
            <person name="Lawson D."/>
            <person name="Bidwell S."/>
            <person name="Joardar V."/>
            <person name="Caler E."/>
            <person name="Walenz B."/>
            <person name="Inman J."/>
            <person name="Schobel S."/>
            <person name="Galinsky K."/>
            <person name="Amedeo P."/>
            <person name="Strausberg R."/>
        </authorList>
    </citation>
    <scope>NUCLEOTIDE SEQUENCE</scope>
    <source>
        <strain evidence="2">USDA</strain>
    </source>
</reference>
<dbReference type="STRING" id="121224.E0VMT7"/>
<feature type="compositionally biased region" description="Polar residues" evidence="1">
    <location>
        <begin position="79"/>
        <end position="89"/>
    </location>
</feature>
<dbReference type="InParanoid" id="E0VMT7"/>
<dbReference type="PANTHER" id="PTHR13452:SF10">
    <property type="entry name" value="THUMP DOMAIN-CONTAINING PROTEIN 1"/>
    <property type="match status" value="1"/>
</dbReference>
<gene>
    <name evidence="3" type="primary">8236068</name>
    <name evidence="2" type="ORF">Phum_PHUM318640</name>
</gene>
<dbReference type="AlphaFoldDB" id="E0VMT7"/>
<sequence length="157" mass="18256">MSFKNKSSYKHHLNKRRRFNELEPGLSGFLCTCNNKLKEKNCIWEAYSILNEYADKLFGPENPEKSGDEEISDSDKLSNLKNCENNKQNDSIEDELQKEIESIKSKFNKKIEERRFQAIQSGANGIVFIRSTVKDPVKLAHHIKFKKHSKTTIFTKT</sequence>
<evidence type="ECO:0000313" key="2">
    <source>
        <dbReference type="EMBL" id="EEB14693.1"/>
    </source>
</evidence>
<dbReference type="OrthoDB" id="367221at2759"/>
<dbReference type="VEuPathDB" id="VectorBase:PHUM318640"/>
<dbReference type="OMA" id="NCIWEAY"/>
<keyword evidence="4" id="KW-1185">Reference proteome</keyword>
<organism>
    <name type="scientific">Pediculus humanus subsp. corporis</name>
    <name type="common">Body louse</name>
    <dbReference type="NCBI Taxonomy" id="121224"/>
    <lineage>
        <taxon>Eukaryota</taxon>
        <taxon>Metazoa</taxon>
        <taxon>Ecdysozoa</taxon>
        <taxon>Arthropoda</taxon>
        <taxon>Hexapoda</taxon>
        <taxon>Insecta</taxon>
        <taxon>Pterygota</taxon>
        <taxon>Neoptera</taxon>
        <taxon>Paraneoptera</taxon>
        <taxon>Psocodea</taxon>
        <taxon>Troctomorpha</taxon>
        <taxon>Phthiraptera</taxon>
        <taxon>Anoplura</taxon>
        <taxon>Pediculidae</taxon>
        <taxon>Pediculus</taxon>
    </lineage>
</organism>
<dbReference type="EMBL" id="DS235324">
    <property type="protein sequence ID" value="EEB14693.1"/>
    <property type="molecule type" value="Genomic_DNA"/>
</dbReference>
<protein>
    <submittedName>
        <fullName evidence="2 3">Thump domain containing protein, putative</fullName>
    </submittedName>
</protein>
<proteinExistence type="predicted"/>
<dbReference type="RefSeq" id="XP_002427431.1">
    <property type="nucleotide sequence ID" value="XM_002427386.1"/>
</dbReference>
<dbReference type="PANTHER" id="PTHR13452">
    <property type="entry name" value="THUMP DOMAIN CONTAINING PROTEIN 1-RELATED"/>
    <property type="match status" value="1"/>
</dbReference>
<dbReference type="eggNOG" id="KOG3943">
    <property type="taxonomic scope" value="Eukaryota"/>
</dbReference>
<dbReference type="InterPro" id="IPR040183">
    <property type="entry name" value="THUMPD1-like"/>
</dbReference>
<evidence type="ECO:0000313" key="4">
    <source>
        <dbReference type="Proteomes" id="UP000009046"/>
    </source>
</evidence>
<dbReference type="EnsemblMetazoa" id="PHUM318640-RA">
    <property type="protein sequence ID" value="PHUM318640-PA"/>
    <property type="gene ID" value="PHUM318640"/>
</dbReference>
<feature type="region of interest" description="Disordered" evidence="1">
    <location>
        <begin position="59"/>
        <end position="89"/>
    </location>
</feature>
<dbReference type="HOGENOM" id="CLU_1680052_0_0_1"/>
<dbReference type="EMBL" id="AAZO01003701">
    <property type="status" value="NOT_ANNOTATED_CDS"/>
    <property type="molecule type" value="Genomic_DNA"/>
</dbReference>
<dbReference type="EMBL" id="AAZO01003702">
    <property type="status" value="NOT_ANNOTATED_CDS"/>
    <property type="molecule type" value="Genomic_DNA"/>
</dbReference>
<dbReference type="GO" id="GO:0003723">
    <property type="term" value="F:RNA binding"/>
    <property type="evidence" value="ECO:0007669"/>
    <property type="project" value="InterPro"/>
</dbReference>
<accession>E0VMT7</accession>
<evidence type="ECO:0000256" key="1">
    <source>
        <dbReference type="SAM" id="MobiDB-lite"/>
    </source>
</evidence>
<reference evidence="3" key="3">
    <citation type="submission" date="2021-02" db="UniProtKB">
        <authorList>
            <consortium name="EnsemblMetazoa"/>
        </authorList>
    </citation>
    <scope>IDENTIFICATION</scope>
    <source>
        <strain evidence="3">USDA</strain>
    </source>
</reference>
<evidence type="ECO:0000313" key="3">
    <source>
        <dbReference type="EnsemblMetazoa" id="PHUM318640-PA"/>
    </source>
</evidence>
<dbReference type="GO" id="GO:0006400">
    <property type="term" value="P:tRNA modification"/>
    <property type="evidence" value="ECO:0007669"/>
    <property type="project" value="InterPro"/>
</dbReference>
<feature type="compositionally biased region" description="Basic and acidic residues" evidence="1">
    <location>
        <begin position="62"/>
        <end position="78"/>
    </location>
</feature>
<dbReference type="CTD" id="8236068"/>
<dbReference type="KEGG" id="phu:Phum_PHUM318640"/>
<name>E0VMT7_PEDHC</name>
<reference evidence="2" key="2">
    <citation type="submission" date="2007-04" db="EMBL/GenBank/DDBJ databases">
        <title>The genome of the human body louse.</title>
        <authorList>
            <consortium name="The Human Body Louse Genome Consortium"/>
            <person name="Kirkness E."/>
            <person name="Walenz B."/>
            <person name="Hass B."/>
            <person name="Bruggner R."/>
            <person name="Strausberg R."/>
        </authorList>
    </citation>
    <scope>NUCLEOTIDE SEQUENCE</scope>
    <source>
        <strain evidence="2">USDA</strain>
    </source>
</reference>
<dbReference type="GeneID" id="8236068"/>